<keyword evidence="2" id="KW-0812">Transmembrane</keyword>
<accession>A0A453NX14</accession>
<reference evidence="3" key="3">
    <citation type="journal article" date="2017" name="Nature">
        <title>Genome sequence of the progenitor of the wheat D genome Aegilops tauschii.</title>
        <authorList>
            <person name="Luo M.C."/>
            <person name="Gu Y.Q."/>
            <person name="Puiu D."/>
            <person name="Wang H."/>
            <person name="Twardziok S.O."/>
            <person name="Deal K.R."/>
            <person name="Huo N."/>
            <person name="Zhu T."/>
            <person name="Wang L."/>
            <person name="Wang Y."/>
            <person name="McGuire P.E."/>
            <person name="Liu S."/>
            <person name="Long H."/>
            <person name="Ramasamy R.K."/>
            <person name="Rodriguez J.C."/>
            <person name="Van S.L."/>
            <person name="Yuan L."/>
            <person name="Wang Z."/>
            <person name="Xia Z."/>
            <person name="Xiao L."/>
            <person name="Anderson O.D."/>
            <person name="Ouyang S."/>
            <person name="Liang Y."/>
            <person name="Zimin A.V."/>
            <person name="Pertea G."/>
            <person name="Qi P."/>
            <person name="Bennetzen J.L."/>
            <person name="Dai X."/>
            <person name="Dawson M.W."/>
            <person name="Muller H.G."/>
            <person name="Kugler K."/>
            <person name="Rivarola-Duarte L."/>
            <person name="Spannagl M."/>
            <person name="Mayer K.F.X."/>
            <person name="Lu F.H."/>
            <person name="Bevan M.W."/>
            <person name="Leroy P."/>
            <person name="Li P."/>
            <person name="You F.M."/>
            <person name="Sun Q."/>
            <person name="Liu Z."/>
            <person name="Lyons E."/>
            <person name="Wicker T."/>
            <person name="Salzberg S.L."/>
            <person name="Devos K.M."/>
            <person name="Dvorak J."/>
        </authorList>
    </citation>
    <scope>NUCLEOTIDE SEQUENCE [LARGE SCALE GENOMIC DNA]</scope>
    <source>
        <strain evidence="3">cv. AL8/78</strain>
    </source>
</reference>
<feature type="region of interest" description="Disordered" evidence="1">
    <location>
        <begin position="105"/>
        <end position="130"/>
    </location>
</feature>
<evidence type="ECO:0000256" key="2">
    <source>
        <dbReference type="SAM" id="Phobius"/>
    </source>
</evidence>
<reference evidence="4" key="2">
    <citation type="journal article" date="2017" name="Nat. Plants">
        <title>The Aegilops tauschii genome reveals multiple impacts of transposons.</title>
        <authorList>
            <person name="Zhao G."/>
            <person name="Zou C."/>
            <person name="Li K."/>
            <person name="Wang K."/>
            <person name="Li T."/>
            <person name="Gao L."/>
            <person name="Zhang X."/>
            <person name="Wang H."/>
            <person name="Yang Z."/>
            <person name="Liu X."/>
            <person name="Jiang W."/>
            <person name="Mao L."/>
            <person name="Kong X."/>
            <person name="Jiao Y."/>
            <person name="Jia J."/>
        </authorList>
    </citation>
    <scope>NUCLEOTIDE SEQUENCE [LARGE SCALE GENOMIC DNA]</scope>
    <source>
        <strain evidence="4">cv. AL8/78</strain>
    </source>
</reference>
<keyword evidence="2" id="KW-0472">Membrane</keyword>
<proteinExistence type="predicted"/>
<dbReference type="Proteomes" id="UP000015105">
    <property type="component" value="Chromosome 6D"/>
</dbReference>
<sequence>MVLHIDSFFNPLKSSMYMQVRVVYNESIYIVFLVFGATVTGVSSLLYTGIDLANDGVQCGQRRLAIRPMMACSVATSSTPGVGAAPGLAAPCSSSLLETRKEQLLRQHSRPPTSSTFELADPPSPPASSACRSAAGDVALPWIHGGVARPCSPACTCVQYGCGGEAASVRPRHGDGGRGQRTTTSPFACPSPRASYFATSKTCVR</sequence>
<reference evidence="4" key="1">
    <citation type="journal article" date="2014" name="Science">
        <title>Ancient hybridizations among the ancestral genomes of bread wheat.</title>
        <authorList>
            <consortium name="International Wheat Genome Sequencing Consortium,"/>
            <person name="Marcussen T."/>
            <person name="Sandve S.R."/>
            <person name="Heier L."/>
            <person name="Spannagl M."/>
            <person name="Pfeifer M."/>
            <person name="Jakobsen K.S."/>
            <person name="Wulff B.B."/>
            <person name="Steuernagel B."/>
            <person name="Mayer K.F."/>
            <person name="Olsen O.A."/>
        </authorList>
    </citation>
    <scope>NUCLEOTIDE SEQUENCE [LARGE SCALE GENOMIC DNA]</scope>
    <source>
        <strain evidence="4">cv. AL8/78</strain>
    </source>
</reference>
<keyword evidence="4" id="KW-1185">Reference proteome</keyword>
<dbReference type="AlphaFoldDB" id="A0A453NX14"/>
<evidence type="ECO:0000313" key="3">
    <source>
        <dbReference type="EnsemblPlants" id="AET6Gv20522000.7"/>
    </source>
</evidence>
<dbReference type="Gramene" id="AET6Gv20522000.7">
    <property type="protein sequence ID" value="AET6Gv20522000.7"/>
    <property type="gene ID" value="AET6Gv20522000"/>
</dbReference>
<reference evidence="3" key="5">
    <citation type="journal article" date="2021" name="G3 (Bethesda)">
        <title>Aegilops tauschii genome assembly Aet v5.0 features greater sequence contiguity and improved annotation.</title>
        <authorList>
            <person name="Wang L."/>
            <person name="Zhu T."/>
            <person name="Rodriguez J.C."/>
            <person name="Deal K.R."/>
            <person name="Dubcovsky J."/>
            <person name="McGuire P.E."/>
            <person name="Lux T."/>
            <person name="Spannagl M."/>
            <person name="Mayer K.F.X."/>
            <person name="Baldrich P."/>
            <person name="Meyers B.C."/>
            <person name="Huo N."/>
            <person name="Gu Y.Q."/>
            <person name="Zhou H."/>
            <person name="Devos K.M."/>
            <person name="Bennetzen J.L."/>
            <person name="Unver T."/>
            <person name="Budak H."/>
            <person name="Gulick P.J."/>
            <person name="Galiba G."/>
            <person name="Kalapos B."/>
            <person name="Nelson D.R."/>
            <person name="Li P."/>
            <person name="You F.M."/>
            <person name="Luo M.C."/>
            <person name="Dvorak J."/>
        </authorList>
    </citation>
    <scope>NUCLEOTIDE SEQUENCE [LARGE SCALE GENOMIC DNA]</scope>
    <source>
        <strain evidence="3">cv. AL8/78</strain>
    </source>
</reference>
<reference evidence="3" key="4">
    <citation type="submission" date="2019-03" db="UniProtKB">
        <authorList>
            <consortium name="EnsemblPlants"/>
        </authorList>
    </citation>
    <scope>IDENTIFICATION</scope>
</reference>
<evidence type="ECO:0000256" key="1">
    <source>
        <dbReference type="SAM" id="MobiDB-lite"/>
    </source>
</evidence>
<organism evidence="3 4">
    <name type="scientific">Aegilops tauschii subsp. strangulata</name>
    <name type="common">Goatgrass</name>
    <dbReference type="NCBI Taxonomy" id="200361"/>
    <lineage>
        <taxon>Eukaryota</taxon>
        <taxon>Viridiplantae</taxon>
        <taxon>Streptophyta</taxon>
        <taxon>Embryophyta</taxon>
        <taxon>Tracheophyta</taxon>
        <taxon>Spermatophyta</taxon>
        <taxon>Magnoliopsida</taxon>
        <taxon>Liliopsida</taxon>
        <taxon>Poales</taxon>
        <taxon>Poaceae</taxon>
        <taxon>BOP clade</taxon>
        <taxon>Pooideae</taxon>
        <taxon>Triticodae</taxon>
        <taxon>Triticeae</taxon>
        <taxon>Triticinae</taxon>
        <taxon>Aegilops</taxon>
    </lineage>
</organism>
<keyword evidence="2" id="KW-1133">Transmembrane helix</keyword>
<evidence type="ECO:0000313" key="4">
    <source>
        <dbReference type="Proteomes" id="UP000015105"/>
    </source>
</evidence>
<dbReference type="EnsemblPlants" id="AET6Gv20522000.7">
    <property type="protein sequence ID" value="AET6Gv20522000.7"/>
    <property type="gene ID" value="AET6Gv20522000"/>
</dbReference>
<feature type="transmembrane region" description="Helical" evidence="2">
    <location>
        <begin position="27"/>
        <end position="47"/>
    </location>
</feature>
<protein>
    <submittedName>
        <fullName evidence="3">Uncharacterized protein</fullName>
    </submittedName>
</protein>
<name>A0A453NX14_AEGTS</name>